<evidence type="ECO:0000256" key="2">
    <source>
        <dbReference type="SAM" id="SignalP"/>
    </source>
</evidence>
<feature type="compositionally biased region" description="Low complexity" evidence="1">
    <location>
        <begin position="343"/>
        <end position="356"/>
    </location>
</feature>
<gene>
    <name evidence="3" type="ORF">L207DRAFT_504284</name>
</gene>
<dbReference type="EMBL" id="KZ613975">
    <property type="protein sequence ID" value="PMD29342.1"/>
    <property type="molecule type" value="Genomic_DNA"/>
</dbReference>
<protein>
    <recommendedName>
        <fullName evidence="5">Ribosomal protein s17</fullName>
    </recommendedName>
</protein>
<name>A0A2J6QSU7_HYAVF</name>
<dbReference type="STRING" id="1149755.A0A2J6QSU7"/>
<evidence type="ECO:0000313" key="3">
    <source>
        <dbReference type="EMBL" id="PMD29342.1"/>
    </source>
</evidence>
<keyword evidence="2" id="KW-0732">Signal</keyword>
<proteinExistence type="predicted"/>
<dbReference type="OrthoDB" id="2336871at2759"/>
<keyword evidence="4" id="KW-1185">Reference proteome</keyword>
<feature type="chain" id="PRO_5014435742" description="Ribosomal protein s17" evidence="2">
    <location>
        <begin position="19"/>
        <end position="369"/>
    </location>
</feature>
<reference evidence="3 4" key="1">
    <citation type="submission" date="2016-04" db="EMBL/GenBank/DDBJ databases">
        <title>A degradative enzymes factory behind the ericoid mycorrhizal symbiosis.</title>
        <authorList>
            <consortium name="DOE Joint Genome Institute"/>
            <person name="Martino E."/>
            <person name="Morin E."/>
            <person name="Grelet G."/>
            <person name="Kuo A."/>
            <person name="Kohler A."/>
            <person name="Daghino S."/>
            <person name="Barry K."/>
            <person name="Choi C."/>
            <person name="Cichocki N."/>
            <person name="Clum A."/>
            <person name="Copeland A."/>
            <person name="Hainaut M."/>
            <person name="Haridas S."/>
            <person name="Labutti K."/>
            <person name="Lindquist E."/>
            <person name="Lipzen A."/>
            <person name="Khouja H.-R."/>
            <person name="Murat C."/>
            <person name="Ohm R."/>
            <person name="Olson A."/>
            <person name="Spatafora J."/>
            <person name="Veneault-Fourrey C."/>
            <person name="Henrissat B."/>
            <person name="Grigoriev I."/>
            <person name="Martin F."/>
            <person name="Perotto S."/>
        </authorList>
    </citation>
    <scope>NUCLEOTIDE SEQUENCE [LARGE SCALE GENOMIC DNA]</scope>
    <source>
        <strain evidence="3 4">F</strain>
    </source>
</reference>
<sequence length="369" mass="35586">MRFTQVICAAALTAAVYANPTPANADAGADSTTLTANAIQSGSFNNGQEETGAEAGEATSLTSTNNFINNCAGKTLTNGLQITTGSCNGITMGDIPAKTNMVSTIILNPQQGGAEIPSDTTFNITLQTANLVAGSFTNADATYYAAPQFLSGGNIVGHTHVTVQDLGANLNPTAALDATQFAFFKGINDAGNGKGLLSAEVTGGLPAGNYRVCTLASASNHQPVLMPVAQRGSSDDCTKFVVSGSGTTINVAANDGSKGIAAAAAAASAVAVGPDVDVSSSTVAAVASTATTAAANAASGKGSAQASAASKAGSSGKATASGAAVSKGGAAASNAGAAAAKGGAAASKGGAAAAKGGKQGRRAKREFIA</sequence>
<dbReference type="Proteomes" id="UP000235786">
    <property type="component" value="Unassembled WGS sequence"/>
</dbReference>
<dbReference type="PANTHER" id="PTHR34587">
    <property type="entry name" value="VWFA DOMAIN-CONTAINING PROTEIN"/>
    <property type="match status" value="1"/>
</dbReference>
<evidence type="ECO:0000313" key="4">
    <source>
        <dbReference type="Proteomes" id="UP000235786"/>
    </source>
</evidence>
<evidence type="ECO:0008006" key="5">
    <source>
        <dbReference type="Google" id="ProtNLM"/>
    </source>
</evidence>
<evidence type="ECO:0000256" key="1">
    <source>
        <dbReference type="SAM" id="MobiDB-lite"/>
    </source>
</evidence>
<accession>A0A2J6QSU7</accession>
<dbReference type="InterPro" id="IPR053216">
    <property type="entry name" value="Appressorial_penetr-assoc"/>
</dbReference>
<feature type="compositionally biased region" description="Basic residues" evidence="1">
    <location>
        <begin position="358"/>
        <end position="369"/>
    </location>
</feature>
<dbReference type="AlphaFoldDB" id="A0A2J6QSU7"/>
<organism evidence="3 4">
    <name type="scientific">Hyaloscypha variabilis (strain UAMH 11265 / GT02V1 / F)</name>
    <name type="common">Meliniomyces variabilis</name>
    <dbReference type="NCBI Taxonomy" id="1149755"/>
    <lineage>
        <taxon>Eukaryota</taxon>
        <taxon>Fungi</taxon>
        <taxon>Dikarya</taxon>
        <taxon>Ascomycota</taxon>
        <taxon>Pezizomycotina</taxon>
        <taxon>Leotiomycetes</taxon>
        <taxon>Helotiales</taxon>
        <taxon>Hyaloscyphaceae</taxon>
        <taxon>Hyaloscypha</taxon>
        <taxon>Hyaloscypha variabilis</taxon>
    </lineage>
</organism>
<feature type="region of interest" description="Disordered" evidence="1">
    <location>
        <begin position="343"/>
        <end position="369"/>
    </location>
</feature>
<feature type="signal peptide" evidence="2">
    <location>
        <begin position="1"/>
        <end position="18"/>
    </location>
</feature>
<dbReference type="PANTHER" id="PTHR34587:SF2">
    <property type="entry name" value="G-PROTEIN COUPLED RECEPTORS FAMILY 1 PROFILE DOMAIN-CONTAINING PROTEIN"/>
    <property type="match status" value="1"/>
</dbReference>